<evidence type="ECO:0000313" key="5">
    <source>
        <dbReference type="Proteomes" id="UP000320209"/>
    </source>
</evidence>
<evidence type="ECO:0000256" key="2">
    <source>
        <dbReference type="SAM" id="Phobius"/>
    </source>
</evidence>
<dbReference type="EMBL" id="VFOV01000001">
    <property type="protein sequence ID" value="TQL67200.1"/>
    <property type="molecule type" value="Genomic_DNA"/>
</dbReference>
<evidence type="ECO:0000256" key="1">
    <source>
        <dbReference type="SAM" id="MobiDB-lite"/>
    </source>
</evidence>
<feature type="domain" description="DUF4349" evidence="3">
    <location>
        <begin position="62"/>
        <end position="271"/>
    </location>
</feature>
<feature type="region of interest" description="Disordered" evidence="1">
    <location>
        <begin position="81"/>
        <end position="110"/>
    </location>
</feature>
<feature type="transmembrane region" description="Helical" evidence="2">
    <location>
        <begin position="256"/>
        <end position="274"/>
    </location>
</feature>
<keyword evidence="5" id="KW-1185">Reference proteome</keyword>
<feature type="region of interest" description="Disordered" evidence="1">
    <location>
        <begin position="18"/>
        <end position="56"/>
    </location>
</feature>
<organism evidence="4 5">
    <name type="scientific">Nocardioides albertanoniae</name>
    <dbReference type="NCBI Taxonomy" id="1175486"/>
    <lineage>
        <taxon>Bacteria</taxon>
        <taxon>Bacillati</taxon>
        <taxon>Actinomycetota</taxon>
        <taxon>Actinomycetes</taxon>
        <taxon>Propionibacteriales</taxon>
        <taxon>Nocardioidaceae</taxon>
        <taxon>Nocardioides</taxon>
    </lineage>
</organism>
<sequence>MALAITLTTMLVLTGCGGSAGSEKSADSGSATTSLAETGGGAGKAASAPDHDAKQAPAVAEQAIISTGTIATETKDVAKARTQVQHVTDKHSGQVAEQETGTDDDGRPGHTRMVLRIPSTSFAKAMAELEKLGTLVDSSTTATDVTTEVVDTDVRVKNARASIERIRTLLARAEQISDVISIESELASREAELNSLLAQQAHLADQTSLSTITITISRAGTGSGDGDDAGFLPGLSAGWGALGALGIGVATAAGALLPWIPVIALVAVPIWLLVRRRRHVSTTVPTTATPAEAEA</sequence>
<reference evidence="4 5" key="1">
    <citation type="submission" date="2019-06" db="EMBL/GenBank/DDBJ databases">
        <title>Sequencing the genomes of 1000 actinobacteria strains.</title>
        <authorList>
            <person name="Klenk H.-P."/>
        </authorList>
    </citation>
    <scope>NUCLEOTIDE SEQUENCE [LARGE SCALE GENOMIC DNA]</scope>
    <source>
        <strain evidence="4 5">DSM 25218</strain>
    </source>
</reference>
<keyword evidence="2" id="KW-1133">Transmembrane helix</keyword>
<feature type="compositionally biased region" description="Polar residues" evidence="1">
    <location>
        <begin position="27"/>
        <end position="36"/>
    </location>
</feature>
<comment type="caution">
    <text evidence="4">The sequence shown here is derived from an EMBL/GenBank/DDBJ whole genome shotgun (WGS) entry which is preliminary data.</text>
</comment>
<keyword evidence="2" id="KW-0812">Transmembrane</keyword>
<evidence type="ECO:0000259" key="3">
    <source>
        <dbReference type="Pfam" id="PF14257"/>
    </source>
</evidence>
<gene>
    <name evidence="4" type="ORF">FB381_1073</name>
</gene>
<dbReference type="Proteomes" id="UP000320209">
    <property type="component" value="Unassembled WGS sequence"/>
</dbReference>
<dbReference type="InterPro" id="IPR025645">
    <property type="entry name" value="DUF4349"/>
</dbReference>
<accession>A0A543A3N5</accession>
<evidence type="ECO:0000313" key="4">
    <source>
        <dbReference type="EMBL" id="TQL67200.1"/>
    </source>
</evidence>
<dbReference type="Pfam" id="PF14257">
    <property type="entry name" value="DUF4349"/>
    <property type="match status" value="1"/>
</dbReference>
<protein>
    <submittedName>
        <fullName evidence="4">Uncharacterized protein DUF4349</fullName>
    </submittedName>
</protein>
<name>A0A543A3N5_9ACTN</name>
<keyword evidence="2" id="KW-0472">Membrane</keyword>
<proteinExistence type="predicted"/>
<dbReference type="AlphaFoldDB" id="A0A543A3N5"/>